<dbReference type="Gene3D" id="3.90.70.10">
    <property type="entry name" value="Cysteine proteinases"/>
    <property type="match status" value="1"/>
</dbReference>
<keyword evidence="7" id="KW-0788">Thiol protease</keyword>
<dbReference type="InterPro" id="IPR018200">
    <property type="entry name" value="USP_CS"/>
</dbReference>
<comment type="similarity">
    <text evidence="2">Belongs to the peptidase C19 family.</text>
</comment>
<feature type="compositionally biased region" description="Polar residues" evidence="8">
    <location>
        <begin position="475"/>
        <end position="484"/>
    </location>
</feature>
<evidence type="ECO:0000256" key="8">
    <source>
        <dbReference type="SAM" id="MobiDB-lite"/>
    </source>
</evidence>
<evidence type="ECO:0000313" key="11">
    <source>
        <dbReference type="EMBL" id="EDR12655.1"/>
    </source>
</evidence>
<dbReference type="InterPro" id="IPR001394">
    <property type="entry name" value="Peptidase_C19_UCH"/>
</dbReference>
<evidence type="ECO:0000256" key="2">
    <source>
        <dbReference type="ARBA" id="ARBA00009085"/>
    </source>
</evidence>
<name>B0CZP5_LACBS</name>
<feature type="region of interest" description="Disordered" evidence="8">
    <location>
        <begin position="106"/>
        <end position="144"/>
    </location>
</feature>
<evidence type="ECO:0000256" key="1">
    <source>
        <dbReference type="ARBA" id="ARBA00000707"/>
    </source>
</evidence>
<evidence type="ECO:0000256" key="7">
    <source>
        <dbReference type="ARBA" id="ARBA00022807"/>
    </source>
</evidence>
<evidence type="ECO:0000259" key="10">
    <source>
        <dbReference type="PROSITE" id="PS50235"/>
    </source>
</evidence>
<keyword evidence="6" id="KW-0378">Hydrolase</keyword>
<dbReference type="GO" id="GO:0005829">
    <property type="term" value="C:cytosol"/>
    <property type="evidence" value="ECO:0007669"/>
    <property type="project" value="TreeGrafter"/>
</dbReference>
<keyword evidence="5" id="KW-0833">Ubl conjugation pathway</keyword>
<feature type="compositionally biased region" description="Low complexity" evidence="8">
    <location>
        <begin position="862"/>
        <end position="876"/>
    </location>
</feature>
<dbReference type="EMBL" id="DS547094">
    <property type="protein sequence ID" value="EDR12655.1"/>
    <property type="molecule type" value="Genomic_DNA"/>
</dbReference>
<dbReference type="InterPro" id="IPR038765">
    <property type="entry name" value="Papain-like_cys_pep_sf"/>
</dbReference>
<keyword evidence="12" id="KW-1185">Reference proteome</keyword>
<feature type="compositionally biased region" description="Low complexity" evidence="8">
    <location>
        <begin position="741"/>
        <end position="779"/>
    </location>
</feature>
<dbReference type="SUPFAM" id="SSF54001">
    <property type="entry name" value="Cysteine proteinases"/>
    <property type="match status" value="1"/>
</dbReference>
<protein>
    <recommendedName>
        <fullName evidence="3">ubiquitinyl hydrolase 1</fullName>
        <ecNumber evidence="3">3.4.19.12</ecNumber>
    </recommendedName>
</protein>
<keyword evidence="9" id="KW-0472">Membrane</keyword>
<feature type="region of interest" description="Disordered" evidence="8">
    <location>
        <begin position="475"/>
        <end position="503"/>
    </location>
</feature>
<dbReference type="AlphaFoldDB" id="B0CZP5"/>
<dbReference type="PROSITE" id="PS00973">
    <property type="entry name" value="USP_2"/>
    <property type="match status" value="1"/>
</dbReference>
<evidence type="ECO:0000256" key="5">
    <source>
        <dbReference type="ARBA" id="ARBA00022786"/>
    </source>
</evidence>
<comment type="catalytic activity">
    <reaction evidence="1">
        <text>Thiol-dependent hydrolysis of ester, thioester, amide, peptide and isopeptide bonds formed by the C-terminal Gly of ubiquitin (a 76-residue protein attached to proteins as an intracellular targeting signal).</text>
        <dbReference type="EC" id="3.4.19.12"/>
    </reaction>
</comment>
<reference evidence="11 12" key="1">
    <citation type="journal article" date="2008" name="Nature">
        <title>The genome of Laccaria bicolor provides insights into mycorrhizal symbiosis.</title>
        <authorList>
            <person name="Martin F."/>
            <person name="Aerts A."/>
            <person name="Ahren D."/>
            <person name="Brun A."/>
            <person name="Danchin E.G.J."/>
            <person name="Duchaussoy F."/>
            <person name="Gibon J."/>
            <person name="Kohler A."/>
            <person name="Lindquist E."/>
            <person name="Pereda V."/>
            <person name="Salamov A."/>
            <person name="Shapiro H.J."/>
            <person name="Wuyts J."/>
            <person name="Blaudez D."/>
            <person name="Buee M."/>
            <person name="Brokstein P."/>
            <person name="Canbaeck B."/>
            <person name="Cohen D."/>
            <person name="Courty P.E."/>
            <person name="Coutinho P.M."/>
            <person name="Delaruelle C."/>
            <person name="Detter J.C."/>
            <person name="Deveau A."/>
            <person name="DiFazio S."/>
            <person name="Duplessis S."/>
            <person name="Fraissinet-Tachet L."/>
            <person name="Lucic E."/>
            <person name="Frey-Klett P."/>
            <person name="Fourrey C."/>
            <person name="Feussner I."/>
            <person name="Gay G."/>
            <person name="Grimwood J."/>
            <person name="Hoegger P.J."/>
            <person name="Jain P."/>
            <person name="Kilaru S."/>
            <person name="Labbe J."/>
            <person name="Lin Y.C."/>
            <person name="Legue V."/>
            <person name="Le Tacon F."/>
            <person name="Marmeisse R."/>
            <person name="Melayah D."/>
            <person name="Montanini B."/>
            <person name="Muratet M."/>
            <person name="Nehls U."/>
            <person name="Niculita-Hirzel H."/>
            <person name="Oudot-Le Secq M.P."/>
            <person name="Peter M."/>
            <person name="Quesneville H."/>
            <person name="Rajashekar B."/>
            <person name="Reich M."/>
            <person name="Rouhier N."/>
            <person name="Schmutz J."/>
            <person name="Yin T."/>
            <person name="Chalot M."/>
            <person name="Henrissat B."/>
            <person name="Kuees U."/>
            <person name="Lucas S."/>
            <person name="Van de Peer Y."/>
            <person name="Podila G.K."/>
            <person name="Polle A."/>
            <person name="Pukkila P.J."/>
            <person name="Richardson P.M."/>
            <person name="Rouze P."/>
            <person name="Sanders I.R."/>
            <person name="Stajich J.E."/>
            <person name="Tunlid A."/>
            <person name="Tuskan G."/>
            <person name="Grigoriev I.V."/>
        </authorList>
    </citation>
    <scope>NUCLEOTIDE SEQUENCE [LARGE SCALE GENOMIC DNA]</scope>
    <source>
        <strain evidence="12">S238N-H82 / ATCC MYA-4686</strain>
    </source>
</reference>
<feature type="region of interest" description="Disordered" evidence="8">
    <location>
        <begin position="687"/>
        <end position="717"/>
    </location>
</feature>
<dbReference type="PANTHER" id="PTHR24006">
    <property type="entry name" value="UBIQUITIN CARBOXYL-TERMINAL HYDROLASE"/>
    <property type="match status" value="1"/>
</dbReference>
<dbReference type="GO" id="GO:0006508">
    <property type="term" value="P:proteolysis"/>
    <property type="evidence" value="ECO:0007669"/>
    <property type="project" value="UniProtKB-KW"/>
</dbReference>
<dbReference type="EC" id="3.4.19.12" evidence="3"/>
<keyword evidence="9" id="KW-1133">Transmembrane helix</keyword>
<dbReference type="PANTHER" id="PTHR24006:SF888">
    <property type="entry name" value="UBIQUITIN CARBOXYL-TERMINAL HYDROLASE 30"/>
    <property type="match status" value="1"/>
</dbReference>
<keyword evidence="9" id="KW-0812">Transmembrane</keyword>
<dbReference type="HOGENOM" id="CLU_013485_0_0_1"/>
<dbReference type="RefSeq" id="XP_001876919.1">
    <property type="nucleotide sequence ID" value="XM_001876884.1"/>
</dbReference>
<dbReference type="GO" id="GO:0004843">
    <property type="term" value="F:cysteine-type deubiquitinase activity"/>
    <property type="evidence" value="ECO:0007669"/>
    <property type="project" value="UniProtKB-EC"/>
</dbReference>
<accession>B0CZP5</accession>
<organism evidence="12">
    <name type="scientific">Laccaria bicolor (strain S238N-H82 / ATCC MYA-4686)</name>
    <name type="common">Bicoloured deceiver</name>
    <name type="synonym">Laccaria laccata var. bicolor</name>
    <dbReference type="NCBI Taxonomy" id="486041"/>
    <lineage>
        <taxon>Eukaryota</taxon>
        <taxon>Fungi</taxon>
        <taxon>Dikarya</taxon>
        <taxon>Basidiomycota</taxon>
        <taxon>Agaricomycotina</taxon>
        <taxon>Agaricomycetes</taxon>
        <taxon>Agaricomycetidae</taxon>
        <taxon>Agaricales</taxon>
        <taxon>Agaricineae</taxon>
        <taxon>Hydnangiaceae</taxon>
        <taxon>Laccaria</taxon>
    </lineage>
</organism>
<evidence type="ECO:0000256" key="6">
    <source>
        <dbReference type="ARBA" id="ARBA00022801"/>
    </source>
</evidence>
<proteinExistence type="inferred from homology"/>
<dbReference type="GeneID" id="6072588"/>
<feature type="region of interest" description="Disordered" evidence="8">
    <location>
        <begin position="737"/>
        <end position="916"/>
    </location>
</feature>
<dbReference type="Pfam" id="PF00443">
    <property type="entry name" value="UCH"/>
    <property type="match status" value="1"/>
</dbReference>
<feature type="compositionally biased region" description="Basic residues" evidence="8">
    <location>
        <begin position="117"/>
        <end position="127"/>
    </location>
</feature>
<evidence type="ECO:0000313" key="12">
    <source>
        <dbReference type="Proteomes" id="UP000001194"/>
    </source>
</evidence>
<evidence type="ECO:0000256" key="4">
    <source>
        <dbReference type="ARBA" id="ARBA00022670"/>
    </source>
</evidence>
<gene>
    <name evidence="11" type="ORF">LACBIDRAFT_311304</name>
</gene>
<dbReference type="PROSITE" id="PS50235">
    <property type="entry name" value="USP_3"/>
    <property type="match status" value="1"/>
</dbReference>
<sequence>MQKIDRSQVSNGYRPVCNQVYLSYIRYGHWLVTCTHMYLPLPEQFSLWCIDLLTSDTFQQTAPLLCVILFPAFIFLLVNTAHQRVMGFGDSLTITLPPWLWLSASGDGSSARGSTREKKKSKKHGVRTRAEQAALNGSAKHGSEKDGEYYSGLVNTSGTYCFMNSTLQALASLTYLQPHIDAIHAKAEVLDVPTPIIDALQDLFRRLNTPRSTHHSIRPTEIIEVLSSQTEGRTNSLFYSREHQDAQELFQVLSECIKNEIAAVDKEGHRDRGLGGLAQVPSETMREIGKSVFDGLTANRRSCVLCGYTEAVMHFALDNWQLAVPRLATSCRLEDCLEEYTRLEILKDCICRKCSVVATHHRLLREIHTLEEATKPEARPSSSKKRRLKEVKRMEARVKAAITQGRIEDDLKDIRLEKVTSPASTKQSMIARPPPILALHINRSVHFGQYASKNTIKLIFPEVLDLTPYTTSGSLSTVPTSAISTPPPAIPRSTTPTPKTRGVAGGERTIYRLAAVVCHYGQHSFGHYIAYRRKPPLPSVGGEGRERWVPPRIVDPIKVEEMMMMKGEGGDDSLGFEIPEYVFEDDPLVNPSSSRRGRGWLRISDDSVRECGIESVLQEGSGAFMLYYERAEHAVRAYPSLDSSSSVRTTGSEETLKPEIRTLDLNGSVGSLVSEVGVGVKKEASSSSSALLVEEDKDKGKGRMSSPLVLGTSPSHSQLLGPRVVRSVAAVRARTVEREAAGSASVSSSLSSLGSLGSRSSHPSASSSSSGVTKSSSSSWPNNGLMKSPSLPNNGVSSPNKNGVTKSPSLPTTSTQPIPIPIPKNSKKAGPLQINGRPHFVEEEEMGEEGMMTASAPSILVNPNPKTTHTNTNTSTRKAEEEEEQRTTGKKPPPPPRIQSPKPIHPSPVVHVGLKA</sequence>
<keyword evidence="4" id="KW-0645">Protease</keyword>
<dbReference type="GO" id="GO:0005634">
    <property type="term" value="C:nucleus"/>
    <property type="evidence" value="ECO:0007669"/>
    <property type="project" value="TreeGrafter"/>
</dbReference>
<feature type="compositionally biased region" description="Low complexity" evidence="8">
    <location>
        <begin position="807"/>
        <end position="817"/>
    </location>
</feature>
<evidence type="ECO:0000256" key="3">
    <source>
        <dbReference type="ARBA" id="ARBA00012759"/>
    </source>
</evidence>
<feature type="compositionally biased region" description="Pro residues" evidence="8">
    <location>
        <begin position="891"/>
        <end position="906"/>
    </location>
</feature>
<evidence type="ECO:0000256" key="9">
    <source>
        <dbReference type="SAM" id="Phobius"/>
    </source>
</evidence>
<dbReference type="KEGG" id="lbc:LACBIDRAFT_311304"/>
<dbReference type="InterPro" id="IPR028889">
    <property type="entry name" value="USP"/>
</dbReference>
<dbReference type="InterPro" id="IPR050164">
    <property type="entry name" value="Peptidase_C19"/>
</dbReference>
<dbReference type="GO" id="GO:0016579">
    <property type="term" value="P:protein deubiquitination"/>
    <property type="evidence" value="ECO:0007669"/>
    <property type="project" value="InterPro"/>
</dbReference>
<feature type="compositionally biased region" description="Polar residues" evidence="8">
    <location>
        <begin position="790"/>
        <end position="806"/>
    </location>
</feature>
<feature type="transmembrane region" description="Helical" evidence="9">
    <location>
        <begin position="61"/>
        <end position="78"/>
    </location>
</feature>
<dbReference type="InParanoid" id="B0CZP5"/>
<dbReference type="STRING" id="486041.B0CZP5"/>
<dbReference type="Proteomes" id="UP000001194">
    <property type="component" value="Unassembled WGS sequence"/>
</dbReference>
<feature type="domain" description="USP" evidence="10">
    <location>
        <begin position="151"/>
        <end position="631"/>
    </location>
</feature>
<dbReference type="OrthoDB" id="2020758at2759"/>
<dbReference type="CDD" id="cd02662">
    <property type="entry name" value="Peptidase_C19F"/>
    <property type="match status" value="1"/>
</dbReference>